<feature type="domain" description="EamA" evidence="8">
    <location>
        <begin position="160"/>
        <end position="289"/>
    </location>
</feature>
<dbReference type="PANTHER" id="PTHR42920">
    <property type="entry name" value="OS03G0707200 PROTEIN-RELATED"/>
    <property type="match status" value="1"/>
</dbReference>
<feature type="transmembrane region" description="Helical" evidence="7">
    <location>
        <begin position="245"/>
        <end position="267"/>
    </location>
</feature>
<dbReference type="PANTHER" id="PTHR42920:SF5">
    <property type="entry name" value="EAMA DOMAIN-CONTAINING PROTEIN"/>
    <property type="match status" value="1"/>
</dbReference>
<evidence type="ECO:0000256" key="2">
    <source>
        <dbReference type="ARBA" id="ARBA00007362"/>
    </source>
</evidence>
<comment type="caution">
    <text evidence="9">The sequence shown here is derived from an EMBL/GenBank/DDBJ whole genome shotgun (WGS) entry which is preliminary data.</text>
</comment>
<dbReference type="Pfam" id="PF00892">
    <property type="entry name" value="EamA"/>
    <property type="match status" value="2"/>
</dbReference>
<feature type="transmembrane region" description="Helical" evidence="7">
    <location>
        <begin position="124"/>
        <end position="143"/>
    </location>
</feature>
<evidence type="ECO:0000256" key="1">
    <source>
        <dbReference type="ARBA" id="ARBA00004651"/>
    </source>
</evidence>
<evidence type="ECO:0000256" key="4">
    <source>
        <dbReference type="ARBA" id="ARBA00022692"/>
    </source>
</evidence>
<evidence type="ECO:0000259" key="8">
    <source>
        <dbReference type="Pfam" id="PF00892"/>
    </source>
</evidence>
<evidence type="ECO:0000313" key="9">
    <source>
        <dbReference type="EMBL" id="MDA0634599.1"/>
    </source>
</evidence>
<evidence type="ECO:0000313" key="10">
    <source>
        <dbReference type="Proteomes" id="UP001144036"/>
    </source>
</evidence>
<keyword evidence="10" id="KW-1185">Reference proteome</keyword>
<feature type="transmembrane region" description="Helical" evidence="7">
    <location>
        <begin position="96"/>
        <end position="117"/>
    </location>
</feature>
<feature type="transmembrane region" description="Helical" evidence="7">
    <location>
        <begin position="149"/>
        <end position="173"/>
    </location>
</feature>
<keyword evidence="3" id="KW-1003">Cell membrane</keyword>
<evidence type="ECO:0000256" key="7">
    <source>
        <dbReference type="SAM" id="Phobius"/>
    </source>
</evidence>
<comment type="subcellular location">
    <subcellularLocation>
        <location evidence="1">Cell membrane</location>
        <topology evidence="1">Multi-pass membrane protein</topology>
    </subcellularLocation>
</comment>
<evidence type="ECO:0000256" key="6">
    <source>
        <dbReference type="ARBA" id="ARBA00023136"/>
    </source>
</evidence>
<feature type="domain" description="EamA" evidence="8">
    <location>
        <begin position="11"/>
        <end position="140"/>
    </location>
</feature>
<dbReference type="InterPro" id="IPR051258">
    <property type="entry name" value="Diverse_Substrate_Transporter"/>
</dbReference>
<feature type="transmembrane region" description="Helical" evidence="7">
    <location>
        <begin position="273"/>
        <end position="290"/>
    </location>
</feature>
<dbReference type="InterPro" id="IPR037185">
    <property type="entry name" value="EmrE-like"/>
</dbReference>
<evidence type="ECO:0000256" key="5">
    <source>
        <dbReference type="ARBA" id="ARBA00022989"/>
    </source>
</evidence>
<reference evidence="9" key="1">
    <citation type="submission" date="2022-11" db="EMBL/GenBank/DDBJ databases">
        <title>Nonomuraea corallina sp. nov., a new species of the genus Nonomuraea isolated from sea side sediment in Thai sea.</title>
        <authorList>
            <person name="Ngamcharungchit C."/>
            <person name="Matsumoto A."/>
            <person name="Suriyachadkun C."/>
            <person name="Panbangred W."/>
            <person name="Inahashi Y."/>
            <person name="Intra B."/>
        </authorList>
    </citation>
    <scope>NUCLEOTIDE SEQUENCE</scope>
    <source>
        <strain evidence="9">MCN248</strain>
    </source>
</reference>
<keyword evidence="4 7" id="KW-0812">Transmembrane</keyword>
<accession>A0ABT4SBP1</accession>
<organism evidence="9 10">
    <name type="scientific">Nonomuraea corallina</name>
    <dbReference type="NCBI Taxonomy" id="2989783"/>
    <lineage>
        <taxon>Bacteria</taxon>
        <taxon>Bacillati</taxon>
        <taxon>Actinomycetota</taxon>
        <taxon>Actinomycetes</taxon>
        <taxon>Streptosporangiales</taxon>
        <taxon>Streptosporangiaceae</taxon>
        <taxon>Nonomuraea</taxon>
    </lineage>
</organism>
<dbReference type="RefSeq" id="WP_270155414.1">
    <property type="nucleotide sequence ID" value="NZ_JAPNNL010000046.1"/>
</dbReference>
<dbReference type="EMBL" id="JAPNNL010000046">
    <property type="protein sequence ID" value="MDA0634599.1"/>
    <property type="molecule type" value="Genomic_DNA"/>
</dbReference>
<proteinExistence type="inferred from homology"/>
<name>A0ABT4SBP1_9ACTN</name>
<feature type="transmembrane region" description="Helical" evidence="7">
    <location>
        <begin position="218"/>
        <end position="238"/>
    </location>
</feature>
<evidence type="ECO:0000256" key="3">
    <source>
        <dbReference type="ARBA" id="ARBA00022475"/>
    </source>
</evidence>
<feature type="transmembrane region" description="Helical" evidence="7">
    <location>
        <begin position="70"/>
        <end position="90"/>
    </location>
</feature>
<feature type="transmembrane region" description="Helical" evidence="7">
    <location>
        <begin position="185"/>
        <end position="206"/>
    </location>
</feature>
<keyword evidence="6 7" id="KW-0472">Membrane</keyword>
<keyword evidence="5 7" id="KW-1133">Transmembrane helix</keyword>
<dbReference type="Proteomes" id="UP001144036">
    <property type="component" value="Unassembled WGS sequence"/>
</dbReference>
<dbReference type="SUPFAM" id="SSF103481">
    <property type="entry name" value="Multidrug resistance efflux transporter EmrE"/>
    <property type="match status" value="2"/>
</dbReference>
<gene>
    <name evidence="9" type="ORF">OUY22_14330</name>
</gene>
<comment type="similarity">
    <text evidence="2">Belongs to the EamA transporter family.</text>
</comment>
<sequence>MAVVAAPRPLTGAVLLLFVSAAWGSAFPLMKDLIPRLPVEDLLAERYTLAALTLLAIRPRCLRGLSRGTWGNGVLLGVMFGVGQSAQAMALGSLPAAVSGFAVGCSVVITPIMALALFKAKVPLRVWIGVALATAGMTVFTLLRGVEGGGFSLLALAVTLGAAALYSGHTLLLARLSKKGEQFDAYALTVIQLGVIGLGTGVPAVRDGLTLPGSASDWLVLGHLAVVSCALGFLARSYGQAHVPAVPSAVLMSSQPFWVAAIAVIWFGEQTGWSMVIGGALMAAAMLLAVPSPGPAPLDEPQARRRDLLLISRRASQVLSELKVKREDPLRLDDRKLPEAPPGECAEAEECPWRDRAVKGTAEPSLERLLERAGRIVRAGGEAEEGRCQSVPFLGRCLCELMNEASKKRSGETYPCWFRLE</sequence>
<dbReference type="InterPro" id="IPR000620">
    <property type="entry name" value="EamA_dom"/>
</dbReference>
<protein>
    <submittedName>
        <fullName evidence="9">DMT family transporter</fullName>
    </submittedName>
</protein>